<dbReference type="Proteomes" id="UP000019184">
    <property type="component" value="Unassembled WGS sequence"/>
</dbReference>
<protein>
    <recommendedName>
        <fullName evidence="3">Nitroreductase</fullName>
    </recommendedName>
</protein>
<dbReference type="Gene3D" id="3.40.109.10">
    <property type="entry name" value="NADH Oxidase"/>
    <property type="match status" value="1"/>
</dbReference>
<dbReference type="AlphaFoldDB" id="A0A7U7G862"/>
<evidence type="ECO:0000313" key="1">
    <source>
        <dbReference type="EMBL" id="CDH43325.1"/>
    </source>
</evidence>
<comment type="caution">
    <text evidence="1">The sequence shown here is derived from an EMBL/GenBank/DDBJ whole genome shotgun (WGS) entry which is preliminary data.</text>
</comment>
<accession>A0A7U7G862</accession>
<dbReference type="SUPFAM" id="SSF55469">
    <property type="entry name" value="FMN-dependent nitroreductase-like"/>
    <property type="match status" value="1"/>
</dbReference>
<dbReference type="EMBL" id="CBTK010000021">
    <property type="protein sequence ID" value="CDH43325.1"/>
    <property type="molecule type" value="Genomic_DNA"/>
</dbReference>
<dbReference type="InterPro" id="IPR000415">
    <property type="entry name" value="Nitroreductase-like"/>
</dbReference>
<gene>
    <name evidence="1" type="ORF">BN874_1170005</name>
</gene>
<proteinExistence type="predicted"/>
<reference evidence="1 2" key="1">
    <citation type="journal article" date="2014" name="ISME J.">
        <title>Candidatus Competibacter-lineage genomes retrieved from metagenomes reveal functional metabolic diversity.</title>
        <authorList>
            <person name="McIlroy S.J."/>
            <person name="Albertsen M."/>
            <person name="Andresen E.K."/>
            <person name="Saunders A.M."/>
            <person name="Kristiansen R."/>
            <person name="Stokholm-Bjerregaard M."/>
            <person name="Nielsen K.L."/>
            <person name="Nielsen P.H."/>
        </authorList>
    </citation>
    <scope>NUCLEOTIDE SEQUENCE [LARGE SCALE GENOMIC DNA]</scope>
    <source>
        <strain evidence="1 2">Run_B_J11</strain>
    </source>
</reference>
<evidence type="ECO:0008006" key="3">
    <source>
        <dbReference type="Google" id="ProtNLM"/>
    </source>
</evidence>
<keyword evidence="2" id="KW-1185">Reference proteome</keyword>
<name>A0A7U7G862_9GAMM</name>
<sequence length="156" mass="17336">MNDPAFVEELKAWIRFGDDEAVRTGDGLFARSSGNPSVPRWLGSLLFDLFFTTKSENDKYATHIRSSAGIAIFISEANDKVHWVEAGRCYERFALQAATLGIRNAFLNQPVEVSVLRPQFANALGIGSQRPDLVVRFGRGPEMPRSLRRPVQAVLA</sequence>
<evidence type="ECO:0000313" key="2">
    <source>
        <dbReference type="Proteomes" id="UP000019184"/>
    </source>
</evidence>
<dbReference type="GO" id="GO:0016491">
    <property type="term" value="F:oxidoreductase activity"/>
    <property type="evidence" value="ECO:0007669"/>
    <property type="project" value="InterPro"/>
</dbReference>
<organism evidence="1 2">
    <name type="scientific">Candidatus Contendobacter odensis Run_B_J11</name>
    <dbReference type="NCBI Taxonomy" id="1400861"/>
    <lineage>
        <taxon>Bacteria</taxon>
        <taxon>Pseudomonadati</taxon>
        <taxon>Pseudomonadota</taxon>
        <taxon>Gammaproteobacteria</taxon>
        <taxon>Candidatus Competibacteraceae</taxon>
        <taxon>Candidatus Contendibacter</taxon>
    </lineage>
</organism>